<dbReference type="Proteomes" id="UP000287651">
    <property type="component" value="Unassembled WGS sequence"/>
</dbReference>
<evidence type="ECO:0000313" key="3">
    <source>
        <dbReference type="Proteomes" id="UP000287651"/>
    </source>
</evidence>
<accession>A0A426Y5S9</accession>
<feature type="compositionally biased region" description="Basic and acidic residues" evidence="1">
    <location>
        <begin position="18"/>
        <end position="28"/>
    </location>
</feature>
<dbReference type="EMBL" id="AMZH03014754">
    <property type="protein sequence ID" value="RRT47112.1"/>
    <property type="molecule type" value="Genomic_DNA"/>
</dbReference>
<feature type="region of interest" description="Disordered" evidence="1">
    <location>
        <begin position="10"/>
        <end position="104"/>
    </location>
</feature>
<gene>
    <name evidence="2" type="ORF">B296_00053958</name>
</gene>
<sequence length="140" mass="16279">MVTCILKYRRNHPSIPDGPDRPVSENRWKSKANRAPRRLSDPNPTAHATSMVTRIMKRARSPPTHPTVQIVPPPVDRFKRDRFPDRNHLIRRSNGRRASNRLSATLPSPFPSLAEYNCEKRYRLLDLFRSTSGRQGTWRI</sequence>
<organism evidence="2 3">
    <name type="scientific">Ensete ventricosum</name>
    <name type="common">Abyssinian banana</name>
    <name type="synonym">Musa ensete</name>
    <dbReference type="NCBI Taxonomy" id="4639"/>
    <lineage>
        <taxon>Eukaryota</taxon>
        <taxon>Viridiplantae</taxon>
        <taxon>Streptophyta</taxon>
        <taxon>Embryophyta</taxon>
        <taxon>Tracheophyta</taxon>
        <taxon>Spermatophyta</taxon>
        <taxon>Magnoliopsida</taxon>
        <taxon>Liliopsida</taxon>
        <taxon>Zingiberales</taxon>
        <taxon>Musaceae</taxon>
        <taxon>Ensete</taxon>
    </lineage>
</organism>
<dbReference type="AlphaFoldDB" id="A0A426Y5S9"/>
<reference evidence="2 3" key="1">
    <citation type="journal article" date="2014" name="Agronomy (Basel)">
        <title>A Draft Genome Sequence for Ensete ventricosum, the Drought-Tolerant Tree Against Hunger.</title>
        <authorList>
            <person name="Harrison J."/>
            <person name="Moore K.A."/>
            <person name="Paszkiewicz K."/>
            <person name="Jones T."/>
            <person name="Grant M."/>
            <person name="Ambacheew D."/>
            <person name="Muzemil S."/>
            <person name="Studholme D.J."/>
        </authorList>
    </citation>
    <scope>NUCLEOTIDE SEQUENCE [LARGE SCALE GENOMIC DNA]</scope>
</reference>
<comment type="caution">
    <text evidence="2">The sequence shown here is derived from an EMBL/GenBank/DDBJ whole genome shotgun (WGS) entry which is preliminary data.</text>
</comment>
<name>A0A426Y5S9_ENSVE</name>
<feature type="compositionally biased region" description="Basic residues" evidence="1">
    <location>
        <begin position="89"/>
        <end position="99"/>
    </location>
</feature>
<protein>
    <submittedName>
        <fullName evidence="2">Uncharacterized protein</fullName>
    </submittedName>
</protein>
<evidence type="ECO:0000256" key="1">
    <source>
        <dbReference type="SAM" id="MobiDB-lite"/>
    </source>
</evidence>
<feature type="compositionally biased region" description="Basic and acidic residues" evidence="1">
    <location>
        <begin position="76"/>
        <end position="88"/>
    </location>
</feature>
<evidence type="ECO:0000313" key="2">
    <source>
        <dbReference type="EMBL" id="RRT47112.1"/>
    </source>
</evidence>
<proteinExistence type="predicted"/>
<feature type="compositionally biased region" description="Polar residues" evidence="1">
    <location>
        <begin position="42"/>
        <end position="52"/>
    </location>
</feature>